<dbReference type="AlphaFoldDB" id="A0A382T9N7"/>
<evidence type="ECO:0000313" key="2">
    <source>
        <dbReference type="EMBL" id="SVD18834.1"/>
    </source>
</evidence>
<name>A0A382T9N7_9ZZZZ</name>
<protein>
    <recommendedName>
        <fullName evidence="1">PseI/NeuA/B-like domain-containing protein</fullName>
    </recommendedName>
</protein>
<proteinExistence type="predicted"/>
<dbReference type="GO" id="GO:0016051">
    <property type="term" value="P:carbohydrate biosynthetic process"/>
    <property type="evidence" value="ECO:0007669"/>
    <property type="project" value="InterPro"/>
</dbReference>
<dbReference type="Pfam" id="PF03102">
    <property type="entry name" value="NeuB"/>
    <property type="match status" value="1"/>
</dbReference>
<feature type="domain" description="PseI/NeuA/B-like" evidence="1">
    <location>
        <begin position="5"/>
        <end position="53"/>
    </location>
</feature>
<sequence length="53" mass="5897">MEITEAAANTGAHALNLQTYKADTLTLNVSDGDCFIKDKNSLWEGKSLYELYQ</sequence>
<organism evidence="2">
    <name type="scientific">marine metagenome</name>
    <dbReference type="NCBI Taxonomy" id="408172"/>
    <lineage>
        <taxon>unclassified sequences</taxon>
        <taxon>metagenomes</taxon>
        <taxon>ecological metagenomes</taxon>
    </lineage>
</organism>
<evidence type="ECO:0000259" key="1">
    <source>
        <dbReference type="Pfam" id="PF03102"/>
    </source>
</evidence>
<reference evidence="2" key="1">
    <citation type="submission" date="2018-05" db="EMBL/GenBank/DDBJ databases">
        <authorList>
            <person name="Lanie J.A."/>
            <person name="Ng W.-L."/>
            <person name="Kazmierczak K.M."/>
            <person name="Andrzejewski T.M."/>
            <person name="Davidsen T.M."/>
            <person name="Wayne K.J."/>
            <person name="Tettelin H."/>
            <person name="Glass J.I."/>
            <person name="Rusch D."/>
            <person name="Podicherti R."/>
            <person name="Tsui H.-C.T."/>
            <person name="Winkler M.E."/>
        </authorList>
    </citation>
    <scope>NUCLEOTIDE SEQUENCE</scope>
</reference>
<dbReference type="EMBL" id="UINC01134970">
    <property type="protein sequence ID" value="SVD18834.1"/>
    <property type="molecule type" value="Genomic_DNA"/>
</dbReference>
<dbReference type="InterPro" id="IPR013132">
    <property type="entry name" value="PseI/NeuA/B-like_N"/>
</dbReference>
<accession>A0A382T9N7</accession>
<gene>
    <name evidence="2" type="ORF">METZ01_LOCUS371688</name>
</gene>